<comment type="similarity">
    <text evidence="1">Belongs to the GTP cyclohydrolase I type 2/NIF3 family.</text>
</comment>
<dbReference type="SUPFAM" id="SSF102705">
    <property type="entry name" value="NIF3 (NGG1p interacting factor 3)-like"/>
    <property type="match status" value="1"/>
</dbReference>
<dbReference type="Proteomes" id="UP001150830">
    <property type="component" value="Unassembled WGS sequence"/>
</dbReference>
<name>A0A9X3EDE8_9GAMM</name>
<dbReference type="Pfam" id="PF01784">
    <property type="entry name" value="DUF34_NIF3"/>
    <property type="match status" value="1"/>
</dbReference>
<evidence type="ECO:0000313" key="6">
    <source>
        <dbReference type="Proteomes" id="UP001150830"/>
    </source>
</evidence>
<evidence type="ECO:0000256" key="3">
    <source>
        <dbReference type="ARBA" id="ARBA00022723"/>
    </source>
</evidence>
<dbReference type="NCBIfam" id="TIGR00486">
    <property type="entry name" value="YbgI_SA1388"/>
    <property type="match status" value="1"/>
</dbReference>
<keyword evidence="3 4" id="KW-0479">Metal-binding</keyword>
<feature type="binding site" evidence="4">
    <location>
        <position position="63"/>
    </location>
    <ligand>
        <name>a divalent metal cation</name>
        <dbReference type="ChEBI" id="CHEBI:60240"/>
        <label>1</label>
    </ligand>
</feature>
<dbReference type="PANTHER" id="PTHR13799">
    <property type="entry name" value="NGG1 INTERACTING FACTOR 3"/>
    <property type="match status" value="1"/>
</dbReference>
<dbReference type="InterPro" id="IPR002678">
    <property type="entry name" value="DUF34/NIF3"/>
</dbReference>
<dbReference type="EMBL" id="JAPNOA010000027">
    <property type="protein sequence ID" value="MCY0965567.1"/>
    <property type="molecule type" value="Genomic_DNA"/>
</dbReference>
<feature type="binding site" evidence="4">
    <location>
        <position position="219"/>
    </location>
    <ligand>
        <name>a divalent metal cation</name>
        <dbReference type="ChEBI" id="CHEBI:60240"/>
        <label>1</label>
    </ligand>
</feature>
<evidence type="ECO:0000256" key="1">
    <source>
        <dbReference type="ARBA" id="ARBA00006964"/>
    </source>
</evidence>
<feature type="binding site" evidence="4">
    <location>
        <position position="64"/>
    </location>
    <ligand>
        <name>a divalent metal cation</name>
        <dbReference type="ChEBI" id="CHEBI:60240"/>
        <label>2</label>
    </ligand>
</feature>
<accession>A0A9X3EDE8</accession>
<dbReference type="Gene3D" id="3.40.1390.30">
    <property type="entry name" value="NIF3 (NGG1p interacting factor 3)-like"/>
    <property type="match status" value="2"/>
</dbReference>
<protein>
    <recommendedName>
        <fullName evidence="2">GTP cyclohydrolase 1 type 2 homolog</fullName>
    </recommendedName>
</protein>
<dbReference type="FunFam" id="3.40.1390.30:FF:000002">
    <property type="entry name" value="Nif3-like dinuclear metal center protein"/>
    <property type="match status" value="1"/>
</dbReference>
<feature type="binding site" evidence="4">
    <location>
        <position position="223"/>
    </location>
    <ligand>
        <name>a divalent metal cation</name>
        <dbReference type="ChEBI" id="CHEBI:60240"/>
        <label>1</label>
    </ligand>
</feature>
<dbReference type="InterPro" id="IPR036069">
    <property type="entry name" value="DUF34/NIF3_sf"/>
</dbReference>
<evidence type="ECO:0000256" key="4">
    <source>
        <dbReference type="PIRSR" id="PIRSR602678-1"/>
    </source>
</evidence>
<proteinExistence type="inferred from homology"/>
<feature type="binding site" evidence="4">
    <location>
        <position position="101"/>
    </location>
    <ligand>
        <name>a divalent metal cation</name>
        <dbReference type="ChEBI" id="CHEBI:60240"/>
        <label>1</label>
    </ligand>
</feature>
<gene>
    <name evidence="5" type="ORF">OUO13_10235</name>
</gene>
<reference evidence="5" key="1">
    <citation type="submission" date="2022-11" db="EMBL/GenBank/DDBJ databases">
        <title>Parathalassolutuus dongxingensis gen. nov., sp. nov., a novel member of family Oceanospirillaceae isolated from a coastal shrimp pond in Guangxi, China.</title>
        <authorList>
            <person name="Chen H."/>
        </authorList>
    </citation>
    <scope>NUCLEOTIDE SEQUENCE</scope>
    <source>
        <strain evidence="5">G-43</strain>
    </source>
</reference>
<comment type="caution">
    <text evidence="5">The sequence shown here is derived from an EMBL/GenBank/DDBJ whole genome shotgun (WGS) entry which is preliminary data.</text>
</comment>
<evidence type="ECO:0000256" key="2">
    <source>
        <dbReference type="ARBA" id="ARBA00022112"/>
    </source>
</evidence>
<sequence length="251" mass="27788">MERHRLVRWLDQLLQSSRIRDYCPNGLQVEGRERIAHIVTGVTASQALIDEAIALGADTLLVHHGYFWKGENERITGIKRERLKALLKHDINLIAYHLPLDLHPDVGNNARLAEILGIEVTGPLIPDDIWSPGNIGRLREPMPAAEFALWIGESLDRTPLHIGEGEDVIETVAWCTGAAQSYLQHAIDAGVDAFITGEINEPAVHLARETGTHFFAAGHHATERYGVQALGQAIEDEFGIKVTFIDIDNPV</sequence>
<dbReference type="GO" id="GO:0046872">
    <property type="term" value="F:metal ion binding"/>
    <property type="evidence" value="ECO:0007669"/>
    <property type="project" value="UniProtKB-KW"/>
</dbReference>
<dbReference type="AlphaFoldDB" id="A0A9X3EDE8"/>
<dbReference type="GO" id="GO:0005737">
    <property type="term" value="C:cytoplasm"/>
    <property type="evidence" value="ECO:0007669"/>
    <property type="project" value="TreeGrafter"/>
</dbReference>
<keyword evidence="6" id="KW-1185">Reference proteome</keyword>
<dbReference type="PANTHER" id="PTHR13799:SF14">
    <property type="entry name" value="GTP CYCLOHYDROLASE 1 TYPE 2 HOMOLOG"/>
    <property type="match status" value="1"/>
</dbReference>
<organism evidence="5 6">
    <name type="scientific">Parathalassolituus penaei</name>
    <dbReference type="NCBI Taxonomy" id="2997323"/>
    <lineage>
        <taxon>Bacteria</taxon>
        <taxon>Pseudomonadati</taxon>
        <taxon>Pseudomonadota</taxon>
        <taxon>Gammaproteobacteria</taxon>
        <taxon>Oceanospirillales</taxon>
        <taxon>Oceanospirillaceae</taxon>
        <taxon>Parathalassolituus</taxon>
    </lineage>
</organism>
<evidence type="ECO:0000313" key="5">
    <source>
        <dbReference type="EMBL" id="MCY0965567.1"/>
    </source>
</evidence>